<keyword evidence="3" id="KW-1185">Reference proteome</keyword>
<dbReference type="AlphaFoldDB" id="M4B243"/>
<dbReference type="EnsemblProtists" id="HpaT800340">
    <property type="protein sequence ID" value="HpaP800340"/>
    <property type="gene ID" value="HpaG800340"/>
</dbReference>
<name>M4B243_HYAAE</name>
<accession>M4B243</accession>
<proteinExistence type="predicted"/>
<dbReference type="EMBL" id="JH597777">
    <property type="status" value="NOT_ANNOTATED_CDS"/>
    <property type="molecule type" value="Genomic_DNA"/>
</dbReference>
<evidence type="ECO:0008006" key="4">
    <source>
        <dbReference type="Google" id="ProtNLM"/>
    </source>
</evidence>
<reference evidence="3" key="1">
    <citation type="journal article" date="2010" name="Science">
        <title>Signatures of adaptation to obligate biotrophy in the Hyaloperonospora arabidopsidis genome.</title>
        <authorList>
            <person name="Baxter L."/>
            <person name="Tripathy S."/>
            <person name="Ishaque N."/>
            <person name="Boot N."/>
            <person name="Cabral A."/>
            <person name="Kemen E."/>
            <person name="Thines M."/>
            <person name="Ah-Fong A."/>
            <person name="Anderson R."/>
            <person name="Badejoko W."/>
            <person name="Bittner-Eddy P."/>
            <person name="Boore J.L."/>
            <person name="Chibucos M.C."/>
            <person name="Coates M."/>
            <person name="Dehal P."/>
            <person name="Delehaunty K."/>
            <person name="Dong S."/>
            <person name="Downton P."/>
            <person name="Dumas B."/>
            <person name="Fabro G."/>
            <person name="Fronick C."/>
            <person name="Fuerstenberg S.I."/>
            <person name="Fulton L."/>
            <person name="Gaulin E."/>
            <person name="Govers F."/>
            <person name="Hughes L."/>
            <person name="Humphray S."/>
            <person name="Jiang R.H."/>
            <person name="Judelson H."/>
            <person name="Kamoun S."/>
            <person name="Kyung K."/>
            <person name="Meijer H."/>
            <person name="Minx P."/>
            <person name="Morris P."/>
            <person name="Nelson J."/>
            <person name="Phuntumart V."/>
            <person name="Qutob D."/>
            <person name="Rehmany A."/>
            <person name="Rougon-Cardoso A."/>
            <person name="Ryden P."/>
            <person name="Torto-Alalibo T."/>
            <person name="Studholme D."/>
            <person name="Wang Y."/>
            <person name="Win J."/>
            <person name="Wood J."/>
            <person name="Clifton S.W."/>
            <person name="Rogers J."/>
            <person name="Van den Ackerveken G."/>
            <person name="Jones J.D."/>
            <person name="McDowell J.M."/>
            <person name="Beynon J."/>
            <person name="Tyler B.M."/>
        </authorList>
    </citation>
    <scope>NUCLEOTIDE SEQUENCE [LARGE SCALE GENOMIC DNA]</scope>
    <source>
        <strain evidence="3">Emoy2</strain>
    </source>
</reference>
<sequence>MSQINNIASKEHNQPSILLGTELVVKRKAESLDSGRLRKKTSPLTNDVPEDDPGLSLVLSLMPPGT</sequence>
<feature type="region of interest" description="Disordered" evidence="1">
    <location>
        <begin position="30"/>
        <end position="66"/>
    </location>
</feature>
<reference evidence="2" key="2">
    <citation type="submission" date="2015-06" db="UniProtKB">
        <authorList>
            <consortium name="EnsemblProtists"/>
        </authorList>
    </citation>
    <scope>IDENTIFICATION</scope>
    <source>
        <strain evidence="2">Emoy2</strain>
    </source>
</reference>
<evidence type="ECO:0000313" key="2">
    <source>
        <dbReference type="EnsemblProtists" id="HpaP800340"/>
    </source>
</evidence>
<organism evidence="2 3">
    <name type="scientific">Hyaloperonospora arabidopsidis (strain Emoy2)</name>
    <name type="common">Downy mildew agent</name>
    <name type="synonym">Peronospora arabidopsidis</name>
    <dbReference type="NCBI Taxonomy" id="559515"/>
    <lineage>
        <taxon>Eukaryota</taxon>
        <taxon>Sar</taxon>
        <taxon>Stramenopiles</taxon>
        <taxon>Oomycota</taxon>
        <taxon>Peronosporomycetes</taxon>
        <taxon>Peronosporales</taxon>
        <taxon>Peronosporaceae</taxon>
        <taxon>Hyaloperonospora</taxon>
    </lineage>
</organism>
<evidence type="ECO:0000313" key="3">
    <source>
        <dbReference type="Proteomes" id="UP000011713"/>
    </source>
</evidence>
<dbReference type="VEuPathDB" id="FungiDB:HpaG800340"/>
<evidence type="ECO:0000256" key="1">
    <source>
        <dbReference type="SAM" id="MobiDB-lite"/>
    </source>
</evidence>
<protein>
    <recommendedName>
        <fullName evidence="4">RxLR effector candidate protein</fullName>
    </recommendedName>
</protein>
<dbReference type="HOGENOM" id="CLU_2836676_0_0_1"/>
<dbReference type="Proteomes" id="UP000011713">
    <property type="component" value="Unassembled WGS sequence"/>
</dbReference>
<dbReference type="InParanoid" id="M4B243"/>